<dbReference type="EMBL" id="MFKE01000019">
    <property type="protein sequence ID" value="OGG34989.1"/>
    <property type="molecule type" value="Genomic_DNA"/>
</dbReference>
<evidence type="ECO:0000313" key="1">
    <source>
        <dbReference type="EMBL" id="OGG34989.1"/>
    </source>
</evidence>
<dbReference type="Pfam" id="PF08538">
    <property type="entry name" value="DUF1749"/>
    <property type="match status" value="1"/>
</dbReference>
<evidence type="ECO:0008006" key="3">
    <source>
        <dbReference type="Google" id="ProtNLM"/>
    </source>
</evidence>
<evidence type="ECO:0000313" key="2">
    <source>
        <dbReference type="Proteomes" id="UP000176186"/>
    </source>
</evidence>
<dbReference type="AlphaFoldDB" id="A0A1F6BDG3"/>
<proteinExistence type="predicted"/>
<protein>
    <recommendedName>
        <fullName evidence="3">Serine aminopeptidase S33 domain-containing protein</fullName>
    </recommendedName>
</protein>
<sequence>MKQFYLAEIVTKDKLIHEGIYYEPKNKEKRALLWMHGLSASFHSGVSLYEAVASAVEKQGWGFALFNNRGHDLIAGVRKKDGTPPYGYSYYQAGAGQEIFEESVLDIDAGIDFLVKKGYSEIVLVGHSTGANKACYYAATQKNPHVIGVVLSGPMSDRLHGITDWEKFRKDLVYMHKLADVGRGNELLLGYFFFPITPKRFLSLFEPQSSEDVFDYGEPKPRLKYFSRITLPLLVHLAGKDEGADRPIEEIQKAFDVQSKSPKYKSVIIPGALHRFTGHEREAVAAIVDWVKTI</sequence>
<dbReference type="PANTHER" id="PTHR31591">
    <property type="entry name" value="UPF0613 PROTEIN PB24D3.06C"/>
    <property type="match status" value="1"/>
</dbReference>
<reference evidence="1 2" key="1">
    <citation type="journal article" date="2016" name="Nat. Commun.">
        <title>Thousands of microbial genomes shed light on interconnected biogeochemical processes in an aquifer system.</title>
        <authorList>
            <person name="Anantharaman K."/>
            <person name="Brown C.T."/>
            <person name="Hug L.A."/>
            <person name="Sharon I."/>
            <person name="Castelle C.J."/>
            <person name="Probst A.J."/>
            <person name="Thomas B.C."/>
            <person name="Singh A."/>
            <person name="Wilkins M.J."/>
            <person name="Karaoz U."/>
            <person name="Brodie E.L."/>
            <person name="Williams K.H."/>
            <person name="Hubbard S.S."/>
            <person name="Banfield J.F."/>
        </authorList>
    </citation>
    <scope>NUCLEOTIDE SEQUENCE [LARGE SCALE GENOMIC DNA]</scope>
</reference>
<dbReference type="SUPFAM" id="SSF53474">
    <property type="entry name" value="alpha/beta-Hydrolases"/>
    <property type="match status" value="1"/>
</dbReference>
<accession>A0A1F6BDG3</accession>
<dbReference type="Proteomes" id="UP000176186">
    <property type="component" value="Unassembled WGS sequence"/>
</dbReference>
<comment type="caution">
    <text evidence="1">The sequence shown here is derived from an EMBL/GenBank/DDBJ whole genome shotgun (WGS) entry which is preliminary data.</text>
</comment>
<dbReference type="Gene3D" id="3.40.50.1820">
    <property type="entry name" value="alpha/beta hydrolase"/>
    <property type="match status" value="1"/>
</dbReference>
<organism evidence="1 2">
    <name type="scientific">Candidatus Gottesmanbacteria bacterium RIFOXYB1_FULL_47_11</name>
    <dbReference type="NCBI Taxonomy" id="1798401"/>
    <lineage>
        <taxon>Bacteria</taxon>
        <taxon>Candidatus Gottesmaniibacteriota</taxon>
    </lineage>
</organism>
<dbReference type="InterPro" id="IPR029058">
    <property type="entry name" value="AB_hydrolase_fold"/>
</dbReference>
<name>A0A1F6BDG3_9BACT</name>
<gene>
    <name evidence="1" type="ORF">A2363_02090</name>
</gene>
<dbReference type="STRING" id="1798401.A2363_02090"/>
<dbReference type="PANTHER" id="PTHR31591:SF1">
    <property type="entry name" value="UPF0613 PROTEIN PB24D3.06C"/>
    <property type="match status" value="1"/>
</dbReference>
<dbReference type="InterPro" id="IPR013744">
    <property type="entry name" value="SidJ"/>
</dbReference>